<evidence type="ECO:0000313" key="2">
    <source>
        <dbReference type="Proteomes" id="UP001597218"/>
    </source>
</evidence>
<protein>
    <recommendedName>
        <fullName evidence="3">Transcriptional regulator</fullName>
    </recommendedName>
</protein>
<evidence type="ECO:0008006" key="3">
    <source>
        <dbReference type="Google" id="ProtNLM"/>
    </source>
</evidence>
<sequence length="452" mass="51336">MITKIAFFGSASLAKRVLNYVSFVPDIKVTPFVYQSPEEIGTLISEAHSFDVYLFSGILPYYITKKNLGVLDKPFTFIADTELNIAMTLLDIKNKKVAELDRISFDIPNRASLDVVISSLDIQPKPVFVFEYPWISNEFTRPFPFSEVLNTHIVLWNTKKIDFVVTSIHALHDELLQLNIPCMRMIDPEKNIIDALLEAKNLAILQQTEHSQVAAGFVSLSTINVSKIPLESHDFLDEKLKSLSKIISCTVQKLEDKSYALYGTKGGIEYLLTNLEFLNDIKIYAHQKNIEISIGFGFGMTIIEAESNAKIALSYSDSKKNKSLLSVHTVTKDKIVMESGDNKPKHFILFSQDENFIQLAKEIGISVTNLNKMIQFTNSRPINRFTSSDIVSYFEITKRSAERMLKKFSDCGYLEIIGEEQPFQHGRPRSVYCLSLPENINLNHHSELSKFH</sequence>
<dbReference type="EMBL" id="JBHUGI010000032">
    <property type="protein sequence ID" value="MFD1929108.1"/>
    <property type="molecule type" value="Genomic_DNA"/>
</dbReference>
<reference evidence="2" key="1">
    <citation type="journal article" date="2019" name="Int. J. Syst. Evol. Microbiol.">
        <title>The Global Catalogue of Microorganisms (GCM) 10K type strain sequencing project: providing services to taxonomists for standard genome sequencing and annotation.</title>
        <authorList>
            <consortium name="The Broad Institute Genomics Platform"/>
            <consortium name="The Broad Institute Genome Sequencing Center for Infectious Disease"/>
            <person name="Wu L."/>
            <person name="Ma J."/>
        </authorList>
    </citation>
    <scope>NUCLEOTIDE SEQUENCE [LARGE SCALE GENOMIC DNA]</scope>
    <source>
        <strain evidence="2">CGMCC 4.7177</strain>
    </source>
</reference>
<dbReference type="RefSeq" id="WP_381538946.1">
    <property type="nucleotide sequence ID" value="NZ_JBHUGI010000032.1"/>
</dbReference>
<evidence type="ECO:0000313" key="1">
    <source>
        <dbReference type="EMBL" id="MFD1929108.1"/>
    </source>
</evidence>
<organism evidence="1 2">
    <name type="scientific">Sporosarcina siberiensis</name>
    <dbReference type="NCBI Taxonomy" id="1365606"/>
    <lineage>
        <taxon>Bacteria</taxon>
        <taxon>Bacillati</taxon>
        <taxon>Bacillota</taxon>
        <taxon>Bacilli</taxon>
        <taxon>Bacillales</taxon>
        <taxon>Caryophanaceae</taxon>
        <taxon>Sporosarcina</taxon>
    </lineage>
</organism>
<keyword evidence="2" id="KW-1185">Reference proteome</keyword>
<gene>
    <name evidence="1" type="ORF">ACFSFY_13780</name>
</gene>
<comment type="caution">
    <text evidence="1">The sequence shown here is derived from an EMBL/GenBank/DDBJ whole genome shotgun (WGS) entry which is preliminary data.</text>
</comment>
<proteinExistence type="predicted"/>
<accession>A0ABW4SIH7</accession>
<name>A0ABW4SIH7_9BACL</name>
<dbReference type="Proteomes" id="UP001597218">
    <property type="component" value="Unassembled WGS sequence"/>
</dbReference>